<accession>D7DB60</accession>
<sequence length="450" mass="51238">MVGDVAVIIYYDQRAKYSIHALTAAIDPLKNVDVYLVEKKSGFLEFARNISGKYRKCIIGLSIQTIMLADDPYLDFIIKLNKHKGKCISIAGGPHPSGDPIGTVKSLGFDYAFIGESEKTIQDFVYAVINGDDLLNVKGLFTIVDDKPVYTGKQKPIRLDDYPPFPYWRPLFNPIEISRGCPYGCKYCQVSYMHGFFMRHRSIDNIVEYTGCMVEKNIRDIRFISPDSLAYGLKTMSREPRLDLIEELLSRLYKKYVERKGARIFYGSFPSEVRPEHLTRDAARILRKYVANKNIILGAQTGSDRLLKLIGRKHSIEDVYNAVENAVKYGFIPNVDYIIGLPGETRDDLYETIRSIKKLVSMGARIHLHVFLPLPGSPYAWMPPGKVPSWVRKELMKLIGAGKAYGQWIHQEKLALKIDMLRRRGIIMPRIKAGSMQRPVSTHLHYSVPP</sequence>
<keyword evidence="3" id="KW-0479">Metal-binding</keyword>
<evidence type="ECO:0000256" key="1">
    <source>
        <dbReference type="ARBA" id="ARBA00001966"/>
    </source>
</evidence>
<dbReference type="GeneID" id="9233558"/>
<dbReference type="SUPFAM" id="SSF102114">
    <property type="entry name" value="Radical SAM enzymes"/>
    <property type="match status" value="1"/>
</dbReference>
<comment type="cofactor">
    <cofactor evidence="1">
        <name>[4Fe-4S] cluster</name>
        <dbReference type="ChEBI" id="CHEBI:49883"/>
    </cofactor>
</comment>
<dbReference type="AlphaFoldDB" id="D7DB60"/>
<dbReference type="eggNOG" id="arCOG01356">
    <property type="taxonomic scope" value="Archaea"/>
</dbReference>
<dbReference type="HOGENOM" id="CLU_042889_0_0_2"/>
<evidence type="ECO:0000256" key="5">
    <source>
        <dbReference type="ARBA" id="ARBA00023014"/>
    </source>
</evidence>
<dbReference type="GO" id="GO:0003824">
    <property type="term" value="F:catalytic activity"/>
    <property type="evidence" value="ECO:0007669"/>
    <property type="project" value="InterPro"/>
</dbReference>
<evidence type="ECO:0000256" key="2">
    <source>
        <dbReference type="ARBA" id="ARBA00022691"/>
    </source>
</evidence>
<dbReference type="SFLD" id="SFLDS00029">
    <property type="entry name" value="Radical_SAM"/>
    <property type="match status" value="1"/>
</dbReference>
<dbReference type="EMBL" id="CP002051">
    <property type="protein sequence ID" value="ADI31407.1"/>
    <property type="molecule type" value="Genomic_DNA"/>
</dbReference>
<keyword evidence="5" id="KW-0411">Iron-sulfur</keyword>
<dbReference type="SMART" id="SM00729">
    <property type="entry name" value="Elp3"/>
    <property type="match status" value="1"/>
</dbReference>
<dbReference type="Pfam" id="PF04055">
    <property type="entry name" value="Radical_SAM"/>
    <property type="match status" value="1"/>
</dbReference>
<evidence type="ECO:0000256" key="3">
    <source>
        <dbReference type="ARBA" id="ARBA00022723"/>
    </source>
</evidence>
<protein>
    <submittedName>
        <fullName evidence="7">Radical SAM domain protein</fullName>
    </submittedName>
</protein>
<keyword evidence="4" id="KW-0408">Iron</keyword>
<dbReference type="PANTHER" id="PTHR43409:SF17">
    <property type="entry name" value="METHYLTHIOTRANSFERASE MJ0865-RELATED"/>
    <property type="match status" value="1"/>
</dbReference>
<keyword evidence="8" id="KW-1185">Reference proteome</keyword>
<name>D7DB60_STAHD</name>
<evidence type="ECO:0000256" key="4">
    <source>
        <dbReference type="ARBA" id="ARBA00023004"/>
    </source>
</evidence>
<dbReference type="InterPro" id="IPR051198">
    <property type="entry name" value="BchE-like"/>
</dbReference>
<dbReference type="OrthoDB" id="358785at2157"/>
<dbReference type="STRING" id="591019.Shell_0269"/>
<organism evidence="7 8">
    <name type="scientific">Staphylothermus hellenicus (strain DSM 12710 / JCM 10830 / BK20S6-10-b1 / P8)</name>
    <dbReference type="NCBI Taxonomy" id="591019"/>
    <lineage>
        <taxon>Archaea</taxon>
        <taxon>Thermoproteota</taxon>
        <taxon>Thermoprotei</taxon>
        <taxon>Desulfurococcales</taxon>
        <taxon>Desulfurococcaceae</taxon>
        <taxon>Staphylothermus</taxon>
    </lineage>
</organism>
<dbReference type="InterPro" id="IPR023980">
    <property type="entry name" value="CHP04013_B12-bd/rSAM"/>
</dbReference>
<dbReference type="CDD" id="cd01335">
    <property type="entry name" value="Radical_SAM"/>
    <property type="match status" value="1"/>
</dbReference>
<dbReference type="PANTHER" id="PTHR43409">
    <property type="entry name" value="ANAEROBIC MAGNESIUM-PROTOPORPHYRIN IX MONOMETHYL ESTER CYCLASE-RELATED"/>
    <property type="match status" value="1"/>
</dbReference>
<dbReference type="InterPro" id="IPR007197">
    <property type="entry name" value="rSAM"/>
</dbReference>
<dbReference type="InterPro" id="IPR006638">
    <property type="entry name" value="Elp3/MiaA/NifB-like_rSAM"/>
</dbReference>
<dbReference type="SFLD" id="SFLDG01082">
    <property type="entry name" value="B12-binding_domain_containing"/>
    <property type="match status" value="1"/>
</dbReference>
<reference evidence="7 8" key="2">
    <citation type="journal article" date="2011" name="Stand. Genomic Sci.">
        <title>Complete genome sequence of Staphylothermus hellenicus P8.</title>
        <authorList>
            <person name="Anderson I."/>
            <person name="Wirth R."/>
            <person name="Lucas S."/>
            <person name="Copeland A."/>
            <person name="Lapidus A."/>
            <person name="Cheng J.F."/>
            <person name="Goodwin L."/>
            <person name="Pitluck S."/>
            <person name="Davenport K."/>
            <person name="Detter J.C."/>
            <person name="Han C."/>
            <person name="Tapia R."/>
            <person name="Land M."/>
            <person name="Hauser L."/>
            <person name="Pati A."/>
            <person name="Mikhailova N."/>
            <person name="Woyke T."/>
            <person name="Klenk H.P."/>
            <person name="Kyrpides N."/>
            <person name="Ivanova N."/>
        </authorList>
    </citation>
    <scope>NUCLEOTIDE SEQUENCE [LARGE SCALE GENOMIC DNA]</scope>
    <source>
        <strain evidence="8">DSM 12710 / JCM 10830 / BK20S6-10-b1 / P8</strain>
    </source>
</reference>
<dbReference type="Gene3D" id="3.40.50.280">
    <property type="entry name" value="Cobalamin-binding domain"/>
    <property type="match status" value="1"/>
</dbReference>
<keyword evidence="2" id="KW-0949">S-adenosyl-L-methionine</keyword>
<dbReference type="NCBIfam" id="TIGR04013">
    <property type="entry name" value="B12_SAM_MJ_1487"/>
    <property type="match status" value="1"/>
</dbReference>
<dbReference type="Gene3D" id="3.80.30.20">
    <property type="entry name" value="tm_1862 like domain"/>
    <property type="match status" value="1"/>
</dbReference>
<evidence type="ECO:0000313" key="8">
    <source>
        <dbReference type="Proteomes" id="UP000002573"/>
    </source>
</evidence>
<evidence type="ECO:0000259" key="6">
    <source>
        <dbReference type="PROSITE" id="PS51918"/>
    </source>
</evidence>
<dbReference type="RefSeq" id="WP_013142605.1">
    <property type="nucleotide sequence ID" value="NC_014205.1"/>
</dbReference>
<proteinExistence type="predicted"/>
<gene>
    <name evidence="7" type="ordered locus">Shell_0269</name>
</gene>
<dbReference type="InterPro" id="IPR023404">
    <property type="entry name" value="rSAM_horseshoe"/>
</dbReference>
<dbReference type="Proteomes" id="UP000002573">
    <property type="component" value="Chromosome"/>
</dbReference>
<dbReference type="InterPro" id="IPR058240">
    <property type="entry name" value="rSAM_sf"/>
</dbReference>
<dbReference type="PROSITE" id="PS51918">
    <property type="entry name" value="RADICAL_SAM"/>
    <property type="match status" value="1"/>
</dbReference>
<dbReference type="GO" id="GO:0051536">
    <property type="term" value="F:iron-sulfur cluster binding"/>
    <property type="evidence" value="ECO:0007669"/>
    <property type="project" value="UniProtKB-KW"/>
</dbReference>
<evidence type="ECO:0000313" key="7">
    <source>
        <dbReference type="EMBL" id="ADI31407.1"/>
    </source>
</evidence>
<feature type="domain" description="Radical SAM core" evidence="6">
    <location>
        <begin position="167"/>
        <end position="410"/>
    </location>
</feature>
<dbReference type="GO" id="GO:0046872">
    <property type="term" value="F:metal ion binding"/>
    <property type="evidence" value="ECO:0007669"/>
    <property type="project" value="UniProtKB-KW"/>
</dbReference>
<dbReference type="KEGG" id="shc:Shell_0269"/>
<reference evidence="8" key="1">
    <citation type="submission" date="2010-05" db="EMBL/GenBank/DDBJ databases">
        <title>Complete sequence of Staphylothermus hellenicus DSM 12710.</title>
        <authorList>
            <consortium name="US DOE Joint Genome Institute"/>
            <person name="Lucas S."/>
            <person name="Copeland A."/>
            <person name="Lapidus A."/>
            <person name="Cheng J.-F."/>
            <person name="Bruce D."/>
            <person name="Goodwin L."/>
            <person name="Pitluck S."/>
            <person name="Davenport K."/>
            <person name="Detter J.C."/>
            <person name="Han C."/>
            <person name="Tapia R."/>
            <person name="Larimer F."/>
            <person name="Land M."/>
            <person name="Hauser L."/>
            <person name="Kyrpides N."/>
            <person name="Mikhailova N."/>
            <person name="Anderson I.J."/>
            <person name="Woyke T."/>
        </authorList>
    </citation>
    <scope>NUCLEOTIDE SEQUENCE [LARGE SCALE GENOMIC DNA]</scope>
    <source>
        <strain evidence="8">DSM 12710 / JCM 10830 / BK20S6-10-b1 / P8</strain>
    </source>
</reference>